<name>A0AAQ4FDH6_AMBAM</name>
<reference evidence="1 2" key="1">
    <citation type="journal article" date="2023" name="Arcadia Sci">
        <title>De novo assembly of a long-read Amblyomma americanum tick genome.</title>
        <authorList>
            <person name="Chou S."/>
            <person name="Poskanzer K.E."/>
            <person name="Rollins M."/>
            <person name="Thuy-Boun P.S."/>
        </authorList>
    </citation>
    <scope>NUCLEOTIDE SEQUENCE [LARGE SCALE GENOMIC DNA]</scope>
    <source>
        <strain evidence="1">F_SG_1</strain>
        <tissue evidence="1">Salivary glands</tissue>
    </source>
</reference>
<dbReference type="Proteomes" id="UP001321473">
    <property type="component" value="Unassembled WGS sequence"/>
</dbReference>
<sequence length="87" mass="9823">SRPLLASFTQENKMWLTMSSSAHSWQTGAVRRGTVNGEQQPSSLCTASHIFLDETCLFVEEMKLCQGDFLAFRLSCPPHFMVALYYS</sequence>
<feature type="non-terminal residue" evidence="1">
    <location>
        <position position="1"/>
    </location>
</feature>
<evidence type="ECO:0000313" key="2">
    <source>
        <dbReference type="Proteomes" id="UP001321473"/>
    </source>
</evidence>
<dbReference type="EMBL" id="JARKHS020004280">
    <property type="protein sequence ID" value="KAK8784755.1"/>
    <property type="molecule type" value="Genomic_DNA"/>
</dbReference>
<protein>
    <submittedName>
        <fullName evidence="1">Uncharacterized protein</fullName>
    </submittedName>
</protein>
<gene>
    <name evidence="1" type="ORF">V5799_008880</name>
</gene>
<organism evidence="1 2">
    <name type="scientific">Amblyomma americanum</name>
    <name type="common">Lone star tick</name>
    <dbReference type="NCBI Taxonomy" id="6943"/>
    <lineage>
        <taxon>Eukaryota</taxon>
        <taxon>Metazoa</taxon>
        <taxon>Ecdysozoa</taxon>
        <taxon>Arthropoda</taxon>
        <taxon>Chelicerata</taxon>
        <taxon>Arachnida</taxon>
        <taxon>Acari</taxon>
        <taxon>Parasitiformes</taxon>
        <taxon>Ixodida</taxon>
        <taxon>Ixodoidea</taxon>
        <taxon>Ixodidae</taxon>
        <taxon>Amblyomminae</taxon>
        <taxon>Amblyomma</taxon>
    </lineage>
</organism>
<proteinExistence type="predicted"/>
<comment type="caution">
    <text evidence="1">The sequence shown here is derived from an EMBL/GenBank/DDBJ whole genome shotgun (WGS) entry which is preliminary data.</text>
</comment>
<evidence type="ECO:0000313" key="1">
    <source>
        <dbReference type="EMBL" id="KAK8784755.1"/>
    </source>
</evidence>
<dbReference type="AlphaFoldDB" id="A0AAQ4FDH6"/>
<accession>A0AAQ4FDH6</accession>
<keyword evidence="2" id="KW-1185">Reference proteome</keyword>